<evidence type="ECO:0000256" key="10">
    <source>
        <dbReference type="SAM" id="Phobius"/>
    </source>
</evidence>
<evidence type="ECO:0000256" key="8">
    <source>
        <dbReference type="ARBA" id="ARBA00023136"/>
    </source>
</evidence>
<reference evidence="13" key="2">
    <citation type="journal article" name="BMC Genomics">
        <title>New genome assemblies reveal patterns of domestication and adaptation across Brettanomyces (Dekkera) species.</title>
        <authorList>
            <person name="Roach M.J."/>
            <person name="Borneman A.R."/>
        </authorList>
    </citation>
    <scope>NUCLEOTIDE SEQUENCE</scope>
    <source>
        <strain evidence="13">UCD 2041</strain>
    </source>
</reference>
<evidence type="ECO:0000256" key="2">
    <source>
        <dbReference type="ARBA" id="ARBA00008170"/>
    </source>
</evidence>
<dbReference type="Pfam" id="PF01699">
    <property type="entry name" value="Na_Ca_ex"/>
    <property type="match status" value="2"/>
</dbReference>
<dbReference type="KEGG" id="bbrx:BRETT_001604"/>
<evidence type="ECO:0000313" key="13">
    <source>
        <dbReference type="EMBL" id="QOU18541.1"/>
    </source>
</evidence>
<dbReference type="GO" id="GO:0015369">
    <property type="term" value="F:calcium:proton antiporter activity"/>
    <property type="evidence" value="ECO:0007669"/>
    <property type="project" value="TreeGrafter"/>
</dbReference>
<comment type="subcellular location">
    <subcellularLocation>
        <location evidence="1">Endomembrane system</location>
        <topology evidence="1">Multi-pass membrane protein</topology>
    </subcellularLocation>
</comment>
<dbReference type="InterPro" id="IPR044880">
    <property type="entry name" value="NCX_ion-bd_dom_sf"/>
</dbReference>
<name>A0A871R7G0_DEKBR</name>
<dbReference type="GO" id="GO:0006874">
    <property type="term" value="P:intracellular calcium ion homeostasis"/>
    <property type="evidence" value="ECO:0007669"/>
    <property type="project" value="TreeGrafter"/>
</dbReference>
<dbReference type="InterPro" id="IPR004713">
    <property type="entry name" value="CaH_exchang"/>
</dbReference>
<feature type="compositionally biased region" description="Polar residues" evidence="9">
    <location>
        <begin position="177"/>
        <end position="198"/>
    </location>
</feature>
<evidence type="ECO:0000256" key="7">
    <source>
        <dbReference type="ARBA" id="ARBA00023065"/>
    </source>
</evidence>
<feature type="transmembrane region" description="Helical" evidence="10">
    <location>
        <begin position="1159"/>
        <end position="1179"/>
    </location>
</feature>
<feature type="compositionally biased region" description="Basic and acidic residues" evidence="9">
    <location>
        <begin position="138"/>
        <end position="151"/>
    </location>
</feature>
<feature type="transmembrane region" description="Helical" evidence="10">
    <location>
        <begin position="786"/>
        <end position="806"/>
    </location>
</feature>
<feature type="region of interest" description="Disordered" evidence="9">
    <location>
        <begin position="1037"/>
        <end position="1084"/>
    </location>
</feature>
<feature type="transmembrane region" description="Helical" evidence="10">
    <location>
        <begin position="663"/>
        <end position="686"/>
    </location>
</feature>
<feature type="region of interest" description="Disordered" evidence="9">
    <location>
        <begin position="298"/>
        <end position="324"/>
    </location>
</feature>
<feature type="transmembrane region" description="Helical" evidence="10">
    <location>
        <begin position="1223"/>
        <end position="1246"/>
    </location>
</feature>
<dbReference type="EMBL" id="CP063132">
    <property type="protein sequence ID" value="QOU18541.1"/>
    <property type="molecule type" value="Genomic_DNA"/>
</dbReference>
<evidence type="ECO:0000256" key="5">
    <source>
        <dbReference type="ARBA" id="ARBA00022692"/>
    </source>
</evidence>
<keyword evidence="7" id="KW-0406">Ion transport</keyword>
<feature type="compositionally biased region" description="Basic and acidic residues" evidence="9">
    <location>
        <begin position="158"/>
        <end position="173"/>
    </location>
</feature>
<feature type="region of interest" description="Disordered" evidence="9">
    <location>
        <begin position="212"/>
        <end position="247"/>
    </location>
</feature>
<gene>
    <name evidence="13" type="ORF">BRETT_001604</name>
</gene>
<dbReference type="InterPro" id="IPR005185">
    <property type="entry name" value="YccF"/>
</dbReference>
<dbReference type="InterPro" id="IPR023298">
    <property type="entry name" value="ATPase_P-typ_TM_dom_sf"/>
</dbReference>
<feature type="transmembrane region" description="Helical" evidence="10">
    <location>
        <begin position="755"/>
        <end position="774"/>
    </location>
</feature>
<comment type="similarity">
    <text evidence="2">Belongs to the Ca(2+):cation antiporter (CaCA) (TC 2.A.19) family.</text>
</comment>
<evidence type="ECO:0000256" key="6">
    <source>
        <dbReference type="ARBA" id="ARBA00022989"/>
    </source>
</evidence>
<evidence type="ECO:0000256" key="1">
    <source>
        <dbReference type="ARBA" id="ARBA00004127"/>
    </source>
</evidence>
<feature type="transmembrane region" description="Helical" evidence="10">
    <location>
        <begin position="853"/>
        <end position="874"/>
    </location>
</feature>
<dbReference type="GeneID" id="64573528"/>
<dbReference type="FunFam" id="1.20.1420.30:FF:000014">
    <property type="entry name" value="Cation/H+ exchanger protein 2"/>
    <property type="match status" value="1"/>
</dbReference>
<feature type="region of interest" description="Disordered" evidence="9">
    <location>
        <begin position="997"/>
        <end position="1020"/>
    </location>
</feature>
<feature type="transmembrane region" description="Helical" evidence="10">
    <location>
        <begin position="543"/>
        <end position="562"/>
    </location>
</feature>
<feature type="compositionally biased region" description="Polar residues" evidence="9">
    <location>
        <begin position="371"/>
        <end position="389"/>
    </location>
</feature>
<feature type="transmembrane region" description="Helical" evidence="10">
    <location>
        <begin position="1092"/>
        <end position="1112"/>
    </location>
</feature>
<evidence type="ECO:0008006" key="15">
    <source>
        <dbReference type="Google" id="ProtNLM"/>
    </source>
</evidence>
<feature type="region of interest" description="Disordered" evidence="9">
    <location>
        <begin position="1"/>
        <end position="75"/>
    </location>
</feature>
<evidence type="ECO:0000256" key="3">
    <source>
        <dbReference type="ARBA" id="ARBA00022448"/>
    </source>
</evidence>
<dbReference type="GO" id="GO:0005774">
    <property type="term" value="C:vacuolar membrane"/>
    <property type="evidence" value="ECO:0007669"/>
    <property type="project" value="UniProtKB-ARBA"/>
</dbReference>
<feature type="region of interest" description="Disordered" evidence="9">
    <location>
        <begin position="371"/>
        <end position="446"/>
    </location>
</feature>
<dbReference type="Proteomes" id="UP000663131">
    <property type="component" value="Chromosome 4"/>
</dbReference>
<feature type="transmembrane region" description="Helical" evidence="10">
    <location>
        <begin position="1124"/>
        <end position="1147"/>
    </location>
</feature>
<evidence type="ECO:0000259" key="11">
    <source>
        <dbReference type="Pfam" id="PF01699"/>
    </source>
</evidence>
<feature type="transmembrane region" description="Helical" evidence="10">
    <location>
        <begin position="886"/>
        <end position="906"/>
    </location>
</feature>
<protein>
    <recommendedName>
        <fullName evidence="15">Calcium/proton exchanger</fullName>
    </recommendedName>
</protein>
<evidence type="ECO:0000256" key="9">
    <source>
        <dbReference type="SAM" id="MobiDB-lite"/>
    </source>
</evidence>
<dbReference type="GO" id="GO:0012505">
    <property type="term" value="C:endomembrane system"/>
    <property type="evidence" value="ECO:0007669"/>
    <property type="project" value="UniProtKB-SubCell"/>
</dbReference>
<keyword evidence="6 10" id="KW-1133">Transmembrane helix</keyword>
<feature type="transmembrane region" description="Helical" evidence="10">
    <location>
        <begin position="818"/>
        <end position="841"/>
    </location>
</feature>
<sequence length="1267" mass="140702">MSSQKLSGDDDHNDEVLNSVTGNSDTKVSNSTSSHGDEDSSEDVEKFLGAGSEQNHSAGIPEKSANPENTALAAHSKEAVYPQKYAVKSDSASKPIIGTAAMGSPFTANLNEAASTFTTSSPRAAPIMPLTSSNSEVGDAKEISSRTHTENENISSKNLHDKPHGKPLAESKPKKAQPQQHLKSQSVQAPSVQSTSDSQLVSPLLQSYLPNLHNVRNQKSNRSIKSATRSVTAQPNRVLLKQRPQGSYHRQYVLLRDKQGPMPSPLFSPANPPLSFGTNSDAAGFKLDSPQLYPVRSARSLRSKTHPKRESSKYVFSVDDDEDEVEEDLNREYLQDYNNTLHHRRSQLPSQANGLEGQPLSAQADYDDNLASLSNFDDNSTIRQTTSRLSENEELQDADHSTSVENPVDEDAAMTATQSRKSSVAPIDPAYDEYPDDASTSSNESFTLRERQDAINETHPFGIRIWKPAVYKKHRSVEKEADNDIHSNPSTAKTIGKSVKFFNFLWTCTFGLAFFSICLIFSALTAIMSIICVKCTDQSLKYAQLYLRLGLYLLMPFGKIVLMNSSTNYIREDAYVGTSVADFRRWRAQNEGRLFFSAPNAMKGRITEATPLNSRLPLNARNYTDHSNVSSPQGSSDHAHDGGDDVTVKERLFGRGQWNAGRVAFFLQFYLIFVPFTSIIAFAQWLGVFTIPMAKVLVILLNHLRMHPLALSFEPEKDYYEKRLNSIPRNESILICTYRSFGFHYYKYTVDGTNIFFINLNFLVIFTIFDYFCLNQKLHWVTPITNPSLIFILCLASIIPLAYFIGQAVASISAQTSMGVGAVINAFFSTIVEVFLYCVALNQSKAKLVEGSIIGSILGAVLLLPGTSMCSGAIRRKTQRYNPASAGVSSTMLLYSILIMFSPTILHQIFGQYEERCRDCTEVSNSAQSCKRCHYIQSTVVIDRLYTKYLRPFTIVCSICLFTAYCIGLLFTLKTHAALIWSTPVSVEKEKRATGAAITVQTPENSSMGSRSKASGSVSNQNDLSLVRALTRSTSFMQSQQQQQRQPQQPQLQQQTSVQSMQPQMQQQQQLQLQSDGGHDSPNWSRSKSTSILLLATFTYAIIAEILVDVVDDVLKAFPINPKFLGLTVFALVPNTTEFVNAILFAMHGNVALSMEIGSAYALQVCLLQIPILVVYTCWGAIKTGFIDPSKLFSLIFPRWDFIACLMSVYMFTYVYAEGKSNYFKGSILILLYIGIIFGFFIAISIDDEHEYISKGVALTSNLLFNN</sequence>
<dbReference type="Gene3D" id="1.20.1420.30">
    <property type="entry name" value="NCX, central ion-binding region"/>
    <property type="match status" value="2"/>
</dbReference>
<feature type="compositionally biased region" description="Polar residues" evidence="9">
    <location>
        <begin position="212"/>
        <end position="235"/>
    </location>
</feature>
<dbReference type="SUPFAM" id="SSF81665">
    <property type="entry name" value="Calcium ATPase, transmembrane domain M"/>
    <property type="match status" value="1"/>
</dbReference>
<accession>A0A871R7G0</accession>
<keyword evidence="4" id="KW-0597">Phosphoprotein</keyword>
<feature type="compositionally biased region" description="Basic and acidic residues" evidence="9">
    <location>
        <begin position="35"/>
        <end position="46"/>
    </location>
</feature>
<dbReference type="Pfam" id="PF03733">
    <property type="entry name" value="YccF"/>
    <property type="match status" value="1"/>
</dbReference>
<feature type="compositionally biased region" description="Low complexity" evidence="9">
    <location>
        <begin position="1037"/>
        <end position="1074"/>
    </location>
</feature>
<feature type="region of interest" description="Disordered" evidence="9">
    <location>
        <begin position="117"/>
        <end position="198"/>
    </location>
</feature>
<feature type="compositionally biased region" description="Pro residues" evidence="9">
    <location>
        <begin position="262"/>
        <end position="272"/>
    </location>
</feature>
<feature type="compositionally biased region" description="Low complexity" evidence="9">
    <location>
        <begin position="1006"/>
        <end position="1019"/>
    </location>
</feature>
<feature type="transmembrane region" description="Helical" evidence="10">
    <location>
        <begin position="1200"/>
        <end position="1217"/>
    </location>
</feature>
<feature type="compositionally biased region" description="Polar residues" evidence="9">
    <location>
        <begin position="16"/>
        <end position="34"/>
    </location>
</feature>
<feature type="transmembrane region" description="Helical" evidence="10">
    <location>
        <begin position="953"/>
        <end position="973"/>
    </location>
</feature>
<feature type="domain" description="Sodium/calcium exchanger membrane region" evidence="11">
    <location>
        <begin position="1089"/>
        <end position="1240"/>
    </location>
</feature>
<feature type="domain" description="Inner membrane component" evidence="12">
    <location>
        <begin position="501"/>
        <end position="559"/>
    </location>
</feature>
<keyword evidence="3" id="KW-0813">Transport</keyword>
<evidence type="ECO:0000256" key="4">
    <source>
        <dbReference type="ARBA" id="ARBA00022553"/>
    </source>
</evidence>
<dbReference type="SUPFAM" id="SSF81995">
    <property type="entry name" value="beta-sandwich domain of Sec23/24"/>
    <property type="match status" value="1"/>
</dbReference>
<dbReference type="OrthoDB" id="16982at2759"/>
<dbReference type="RefSeq" id="XP_041135034.1">
    <property type="nucleotide sequence ID" value="XM_041280151.1"/>
</dbReference>
<dbReference type="PANTHER" id="PTHR31503:SF10">
    <property type="entry name" value="VNX1 PROTEIN"/>
    <property type="match status" value="1"/>
</dbReference>
<feature type="domain" description="Sodium/calcium exchanger membrane region" evidence="11">
    <location>
        <begin position="789"/>
        <end position="950"/>
    </location>
</feature>
<keyword evidence="5 10" id="KW-0812">Transmembrane</keyword>
<organism evidence="13 14">
    <name type="scientific">Dekkera bruxellensis</name>
    <name type="common">Brettanomyces custersii</name>
    <dbReference type="NCBI Taxonomy" id="5007"/>
    <lineage>
        <taxon>Eukaryota</taxon>
        <taxon>Fungi</taxon>
        <taxon>Dikarya</taxon>
        <taxon>Ascomycota</taxon>
        <taxon>Saccharomycotina</taxon>
        <taxon>Pichiomycetes</taxon>
        <taxon>Pichiales</taxon>
        <taxon>Pichiaceae</taxon>
        <taxon>Brettanomyces</taxon>
    </lineage>
</organism>
<dbReference type="InterPro" id="IPR004837">
    <property type="entry name" value="NaCa_Exmemb"/>
</dbReference>
<proteinExistence type="inferred from homology"/>
<reference evidence="13" key="1">
    <citation type="submission" date="2020-10" db="EMBL/GenBank/DDBJ databases">
        <authorList>
            <person name="Palmer J.M."/>
        </authorList>
    </citation>
    <scope>NUCLEOTIDE SEQUENCE</scope>
    <source>
        <strain evidence="13">UCD 2041</strain>
    </source>
</reference>
<evidence type="ECO:0000259" key="12">
    <source>
        <dbReference type="Pfam" id="PF03733"/>
    </source>
</evidence>
<feature type="transmembrane region" description="Helical" evidence="10">
    <location>
        <begin position="504"/>
        <end position="531"/>
    </location>
</feature>
<feature type="region of interest" description="Disordered" evidence="9">
    <location>
        <begin position="259"/>
        <end position="282"/>
    </location>
</feature>
<dbReference type="AlphaFoldDB" id="A0A871R7G0"/>
<evidence type="ECO:0000313" key="14">
    <source>
        <dbReference type="Proteomes" id="UP000663131"/>
    </source>
</evidence>
<keyword evidence="8 10" id="KW-0472">Membrane</keyword>
<dbReference type="PANTHER" id="PTHR31503">
    <property type="entry name" value="VACUOLAR CALCIUM ION TRANSPORTER"/>
    <property type="match status" value="1"/>
</dbReference>